<evidence type="ECO:0000313" key="3">
    <source>
        <dbReference type="Proteomes" id="UP001500467"/>
    </source>
</evidence>
<dbReference type="Proteomes" id="UP001500467">
    <property type="component" value="Unassembled WGS sequence"/>
</dbReference>
<feature type="compositionally biased region" description="Low complexity" evidence="1">
    <location>
        <begin position="105"/>
        <end position="123"/>
    </location>
</feature>
<reference evidence="2 3" key="1">
    <citation type="journal article" date="2019" name="Int. J. Syst. Evol. Microbiol.">
        <title>The Global Catalogue of Microorganisms (GCM) 10K type strain sequencing project: providing services to taxonomists for standard genome sequencing and annotation.</title>
        <authorList>
            <consortium name="The Broad Institute Genomics Platform"/>
            <consortium name="The Broad Institute Genome Sequencing Center for Infectious Disease"/>
            <person name="Wu L."/>
            <person name="Ma J."/>
        </authorList>
    </citation>
    <scope>NUCLEOTIDE SEQUENCE [LARGE SCALE GENOMIC DNA]</scope>
    <source>
        <strain evidence="2 3">JCM 13022</strain>
    </source>
</reference>
<feature type="compositionally biased region" description="Low complexity" evidence="1">
    <location>
        <begin position="34"/>
        <end position="54"/>
    </location>
</feature>
<dbReference type="EMBL" id="BAAALM010000004">
    <property type="protein sequence ID" value="GAA1196648.1"/>
    <property type="molecule type" value="Genomic_DNA"/>
</dbReference>
<gene>
    <name evidence="2" type="ORF">GCM10009675_09750</name>
</gene>
<sequence>MYCGEWTLCSSRNPHSAAAHTCSNGKLPSRWARSQPTPHASASAASTATGDTTSVNCWKATSPENRCRTPQYQIELDVPSAWRCPWNSMDAHQPSNPASANGRFTAATTPPASSGTRSASRTALRLPMSGLRLLST</sequence>
<proteinExistence type="predicted"/>
<name>A0ABN1V953_9PSEU</name>
<feature type="region of interest" description="Disordered" evidence="1">
    <location>
        <begin position="13"/>
        <end position="55"/>
    </location>
</feature>
<protein>
    <submittedName>
        <fullName evidence="2">Uncharacterized protein</fullName>
    </submittedName>
</protein>
<keyword evidence="3" id="KW-1185">Reference proteome</keyword>
<evidence type="ECO:0000256" key="1">
    <source>
        <dbReference type="SAM" id="MobiDB-lite"/>
    </source>
</evidence>
<feature type="region of interest" description="Disordered" evidence="1">
    <location>
        <begin position="89"/>
        <end position="136"/>
    </location>
</feature>
<evidence type="ECO:0000313" key="2">
    <source>
        <dbReference type="EMBL" id="GAA1196648.1"/>
    </source>
</evidence>
<organism evidence="2 3">
    <name type="scientific">Prauserella alba</name>
    <dbReference type="NCBI Taxonomy" id="176898"/>
    <lineage>
        <taxon>Bacteria</taxon>
        <taxon>Bacillati</taxon>
        <taxon>Actinomycetota</taxon>
        <taxon>Actinomycetes</taxon>
        <taxon>Pseudonocardiales</taxon>
        <taxon>Pseudonocardiaceae</taxon>
        <taxon>Prauserella</taxon>
    </lineage>
</organism>
<accession>A0ABN1V953</accession>
<comment type="caution">
    <text evidence="2">The sequence shown here is derived from an EMBL/GenBank/DDBJ whole genome shotgun (WGS) entry which is preliminary data.</text>
</comment>